<proteinExistence type="predicted"/>
<evidence type="ECO:0000256" key="1">
    <source>
        <dbReference type="ARBA" id="ARBA00022450"/>
    </source>
</evidence>
<dbReference type="PANTHER" id="PTHR44845">
    <property type="entry name" value="CARRIER DOMAIN-CONTAINING PROTEIN"/>
    <property type="match status" value="1"/>
</dbReference>
<dbReference type="InterPro" id="IPR045851">
    <property type="entry name" value="AMP-bd_C_sf"/>
</dbReference>
<evidence type="ECO:0000259" key="3">
    <source>
        <dbReference type="PROSITE" id="PS50075"/>
    </source>
</evidence>
<dbReference type="InterPro" id="IPR020845">
    <property type="entry name" value="AMP-binding_CS"/>
</dbReference>
<dbReference type="Pfam" id="PF00501">
    <property type="entry name" value="AMP-binding"/>
    <property type="match status" value="1"/>
</dbReference>
<reference evidence="4" key="3">
    <citation type="submission" date="2015-10" db="EMBL/GenBank/DDBJ databases">
        <authorList>
            <person name="Gilbert D.G."/>
        </authorList>
    </citation>
    <scope>NUCLEOTIDE SEQUENCE</scope>
</reference>
<reference evidence="5" key="2">
    <citation type="submission" date="2015-10" db="EMBL/GenBank/DDBJ databases">
        <title>EvidentialGene: Evidence-directed Construction of Complete mRNA Transcriptomes without Genomes.</title>
        <authorList>
            <person name="Gilbert D.G."/>
        </authorList>
    </citation>
    <scope>NUCLEOTIDE SEQUENCE</scope>
</reference>
<protein>
    <submittedName>
        <fullName evidence="4">Ss-alanyl conjugating enzyme</fullName>
    </submittedName>
</protein>
<dbReference type="SUPFAM" id="SSF56801">
    <property type="entry name" value="Acetyl-CoA synthetase-like"/>
    <property type="match status" value="1"/>
</dbReference>
<dbReference type="PROSITE" id="PS50075">
    <property type="entry name" value="CARRIER"/>
    <property type="match status" value="1"/>
</dbReference>
<dbReference type="InterPro" id="IPR036736">
    <property type="entry name" value="ACP-like_sf"/>
</dbReference>
<dbReference type="Gene3D" id="3.40.630.30">
    <property type="match status" value="1"/>
</dbReference>
<evidence type="ECO:0000313" key="5">
    <source>
        <dbReference type="EMBL" id="JAN09094.1"/>
    </source>
</evidence>
<dbReference type="Gene3D" id="3.30.300.30">
    <property type="match status" value="1"/>
</dbReference>
<dbReference type="InterPro" id="IPR042099">
    <property type="entry name" value="ANL_N_sf"/>
</dbReference>
<dbReference type="EMBL" id="GDIQ01085643">
    <property type="protein sequence ID" value="JAN09094.1"/>
    <property type="molecule type" value="Transcribed_RNA"/>
</dbReference>
<dbReference type="FunFam" id="3.30.300.30:FF:000052">
    <property type="entry name" value="Ss-alanyl conjugating enzyme"/>
    <property type="match status" value="1"/>
</dbReference>
<accession>A0A0P4ZV10</accession>
<dbReference type="AlphaFoldDB" id="A0A0P4ZV10"/>
<dbReference type="InterPro" id="IPR000873">
    <property type="entry name" value="AMP-dep_synth/lig_dom"/>
</dbReference>
<name>A0A0P4ZV10_9CRUS</name>
<dbReference type="EMBL" id="GDIP01207468">
    <property type="protein sequence ID" value="JAJ15934.1"/>
    <property type="molecule type" value="Transcribed_RNA"/>
</dbReference>
<evidence type="ECO:0000313" key="4">
    <source>
        <dbReference type="EMBL" id="JAJ15934.1"/>
    </source>
</evidence>
<feature type="domain" description="Carrier" evidence="3">
    <location>
        <begin position="604"/>
        <end position="681"/>
    </location>
</feature>
<dbReference type="SUPFAM" id="SSF47336">
    <property type="entry name" value="ACP-like"/>
    <property type="match status" value="1"/>
</dbReference>
<dbReference type="EMBL" id="GDIQ01077224">
    <property type="protein sequence ID" value="JAN17513.1"/>
    <property type="molecule type" value="Transcribed_RNA"/>
</dbReference>
<sequence length="911" mass="101466">MSKAGLASSSRRASLCRCGVFQNLQHRQVMMEGMEADGNNNKSILAGSEYELSEPFGIDQVWQRLLTTTELSTGTVRDLPALILPVCRNQLPVTFGQLEQRATALAQKLWTISPVDRRSCQDDWIIAVCLPPSSELIVSLLAIFKLGAAYLPFDPAFPSNRVAHILDDAKPALLISSTAVLNEVHFGNLFQDLAVYRYDRDELNEQQRQQLDLPARQQDLAVVLYTSGSTGTPKGVRLTHQNICYRLNWQWRNFPFLSREVCCFKTALTFVDSIAEIWAPLLKGVPVVIVPKIITQNPEVFVATLESHCVTRLVLVPSLLSAILDYLGRDNKSAKPPLQQLRFWVCSGEVLPPQLLRQFFQVLNGQVCNFYGSTEVTGDVTSVTFGNEEDVDSLTIDNRIPLGSALDNCAIYILNPFGEPVESGQIGEVFVSGAHVADGYINGTKTVNTTSFIANSTEERKGYEIMYRTGDYGRIVNGQLYYEGRADSQIKVRGHRVDLTEINAAVLQLEQVIKGVVLCYKPGQPEQEIIAFVVTNTNPLSIHQCLKKKLVSYAMPRVVVVGEIPLLVNGKIDRQLLLRDYAKNFKSKPIICRLNENELNRLDETERSVASALLKTVLSVLGGSLHKPLALTDNYFYVGGNSLNAVTVVTKLRDQGFYLDLVDFLEADNLHQVVIKMEASSKCRDFSPTCGKQPQQQPVNDYKIEMLNPFVKEEVKRITCECFSQKGDLELLTGVKYEDYEPLLDDVWEHFLEANLSFTVKNVQGQTVACGMNCDAYDVPKLNPRAKALDYVFEVLEHAKGPAREALVNGKKGHVLQNFLVVTDSALLTPAENVAVVQCVERETLALAKSNGYHCIFTSNSSPLTQQICNDVLDYEILGEYQVNQFVASDETKPFSHAPDSQLITIGVKYL</sequence>
<dbReference type="FunFam" id="1.10.1200.10:FF:000033">
    <property type="entry name" value="Ss-alanyl conjugating enzyme"/>
    <property type="match status" value="1"/>
</dbReference>
<keyword evidence="1" id="KW-0596">Phosphopantetheine</keyword>
<keyword evidence="2" id="KW-0597">Phosphoprotein</keyword>
<dbReference type="EMBL" id="GDIQ01034101">
    <property type="protein sequence ID" value="JAN60636.1"/>
    <property type="molecule type" value="Transcribed_RNA"/>
</dbReference>
<dbReference type="PROSITE" id="PS00455">
    <property type="entry name" value="AMP_BINDING"/>
    <property type="match status" value="1"/>
</dbReference>
<reference evidence="4" key="1">
    <citation type="submission" date="2015-10" db="EMBL/GenBank/DDBJ databases">
        <title>Daphnia magna gene sets from two clonal populations assembled and annotated with EvidentialGene.</title>
        <authorList>
            <person name="Gilbert D."/>
            <person name="Podicheti R."/>
            <person name="Orsini L."/>
            <person name="Colbourne J."/>
            <person name="Pfrender M."/>
        </authorList>
    </citation>
    <scope>NUCLEOTIDE SEQUENCE</scope>
</reference>
<dbReference type="CDD" id="cd05930">
    <property type="entry name" value="A_NRPS"/>
    <property type="match status" value="1"/>
</dbReference>
<evidence type="ECO:0000256" key="2">
    <source>
        <dbReference type="ARBA" id="ARBA00022553"/>
    </source>
</evidence>
<dbReference type="Gene3D" id="1.10.1200.10">
    <property type="entry name" value="ACP-like"/>
    <property type="match status" value="1"/>
</dbReference>
<dbReference type="FunFam" id="3.40.630.30:FF:000251">
    <property type="entry name" value="Ss-alanyl conjugating enzyme"/>
    <property type="match status" value="1"/>
</dbReference>
<dbReference type="PANTHER" id="PTHR44845:SF6">
    <property type="entry name" value="BETA-ALANINE-ACTIVATING ENZYME"/>
    <property type="match status" value="1"/>
</dbReference>
<dbReference type="InterPro" id="IPR009081">
    <property type="entry name" value="PP-bd_ACP"/>
</dbReference>
<dbReference type="OrthoDB" id="416786at2759"/>
<dbReference type="Pfam" id="PF00550">
    <property type="entry name" value="PP-binding"/>
    <property type="match status" value="1"/>
</dbReference>
<dbReference type="Gene3D" id="3.40.50.12780">
    <property type="entry name" value="N-terminal domain of ligase-like"/>
    <property type="match status" value="1"/>
</dbReference>
<organism evidence="4">
    <name type="scientific">Daphnia magna</name>
    <dbReference type="NCBI Taxonomy" id="35525"/>
    <lineage>
        <taxon>Eukaryota</taxon>
        <taxon>Metazoa</taxon>
        <taxon>Ecdysozoa</taxon>
        <taxon>Arthropoda</taxon>
        <taxon>Crustacea</taxon>
        <taxon>Branchiopoda</taxon>
        <taxon>Diplostraca</taxon>
        <taxon>Cladocera</taxon>
        <taxon>Anomopoda</taxon>
        <taxon>Daphniidae</taxon>
        <taxon>Daphnia</taxon>
    </lineage>
</organism>
<dbReference type="EMBL" id="GDIQ01079326">
    <property type="protein sequence ID" value="JAN15411.1"/>
    <property type="molecule type" value="Transcribed_RNA"/>
</dbReference>